<reference evidence="4" key="1">
    <citation type="submission" date="2016-10" db="EMBL/GenBank/DDBJ databases">
        <authorList>
            <person name="Varghese N."/>
            <person name="Submissions S."/>
        </authorList>
    </citation>
    <scope>NUCLEOTIDE SEQUENCE [LARGE SCALE GENOMIC DNA]</scope>
    <source>
        <strain evidence="4">LMG 24016</strain>
    </source>
</reference>
<feature type="signal peptide" evidence="2">
    <location>
        <begin position="1"/>
        <end position="25"/>
    </location>
</feature>
<gene>
    <name evidence="3" type="ORF">SAMN05216206_2464</name>
</gene>
<feature type="chain" id="PRO_5017238323" evidence="2">
    <location>
        <begin position="26"/>
        <end position="104"/>
    </location>
</feature>
<keyword evidence="2" id="KW-0732">Signal</keyword>
<dbReference type="STRING" id="425504.SAMN05216206_2464"/>
<dbReference type="EMBL" id="FOQL01000003">
    <property type="protein sequence ID" value="SFI58274.1"/>
    <property type="molecule type" value="Genomic_DNA"/>
</dbReference>
<name>A0A1I3JDJ3_9PSED</name>
<feature type="compositionally biased region" description="Low complexity" evidence="1">
    <location>
        <begin position="81"/>
        <end position="95"/>
    </location>
</feature>
<proteinExistence type="predicted"/>
<protein>
    <submittedName>
        <fullName evidence="3">Uncharacterized protein</fullName>
    </submittedName>
</protein>
<accession>A0A1I3JDJ3</accession>
<organism evidence="3 4">
    <name type="scientific">Pseudomonas guineae</name>
    <dbReference type="NCBI Taxonomy" id="425504"/>
    <lineage>
        <taxon>Bacteria</taxon>
        <taxon>Pseudomonadati</taxon>
        <taxon>Pseudomonadota</taxon>
        <taxon>Gammaproteobacteria</taxon>
        <taxon>Pseudomonadales</taxon>
        <taxon>Pseudomonadaceae</taxon>
        <taxon>Pseudomonas</taxon>
    </lineage>
</organism>
<evidence type="ECO:0000256" key="1">
    <source>
        <dbReference type="SAM" id="MobiDB-lite"/>
    </source>
</evidence>
<evidence type="ECO:0000256" key="2">
    <source>
        <dbReference type="SAM" id="SignalP"/>
    </source>
</evidence>
<evidence type="ECO:0000313" key="3">
    <source>
        <dbReference type="EMBL" id="SFI58274.1"/>
    </source>
</evidence>
<dbReference type="AlphaFoldDB" id="A0A1I3JDJ3"/>
<sequence length="104" mass="11654">MKCCLFFRQQALACLVLLLPVGAWAELPDPLDSTAATTALDYQSPLKTYQGFREQPLQNWREANDLVGRIGGWRTYAMEPWEQPSESAPAPSAMPMGDNPHDHH</sequence>
<keyword evidence="4" id="KW-1185">Reference proteome</keyword>
<dbReference type="Proteomes" id="UP000243606">
    <property type="component" value="Unassembled WGS sequence"/>
</dbReference>
<evidence type="ECO:0000313" key="4">
    <source>
        <dbReference type="Proteomes" id="UP000243606"/>
    </source>
</evidence>
<dbReference type="RefSeq" id="WP_090242331.1">
    <property type="nucleotide sequence ID" value="NZ_FOQL01000003.1"/>
</dbReference>
<feature type="region of interest" description="Disordered" evidence="1">
    <location>
        <begin position="81"/>
        <end position="104"/>
    </location>
</feature>